<dbReference type="SUPFAM" id="SSF49785">
    <property type="entry name" value="Galactose-binding domain-like"/>
    <property type="match status" value="1"/>
</dbReference>
<keyword evidence="1 6" id="KW-0732">Signal</keyword>
<dbReference type="eggNOG" id="COG2730">
    <property type="taxonomic scope" value="Bacteria"/>
</dbReference>
<evidence type="ECO:0000313" key="8">
    <source>
        <dbReference type="EMBL" id="ACE82894.1"/>
    </source>
</evidence>
<dbReference type="InterPro" id="IPR012291">
    <property type="entry name" value="CBM2_carb-bd_dom_sf"/>
</dbReference>
<reference evidence="8 9" key="1">
    <citation type="journal article" date="2008" name="J. Bacteriol.">
        <title>Insights into plant cell wall degradation from the genome sequence of the soil bacterium Cellvibrio japonicus.</title>
        <authorList>
            <person name="Deboy R.T."/>
            <person name="Mongodin E.F."/>
            <person name="Fouts D.E."/>
            <person name="Tailford L.E."/>
            <person name="Khouri H."/>
            <person name="Emerson J.B."/>
            <person name="Mohamoud Y."/>
            <person name="Watkins K."/>
            <person name="Henrissat B."/>
            <person name="Gilbert H.J."/>
            <person name="Nelson K.E."/>
        </authorList>
    </citation>
    <scope>NUCLEOTIDE SEQUENCE [LARGE SCALE GENOMIC DNA]</scope>
    <source>
        <strain evidence="8 9">Ueda107</strain>
    </source>
</reference>
<dbReference type="Pfam" id="PF00553">
    <property type="entry name" value="CBM_2"/>
    <property type="match status" value="1"/>
</dbReference>
<keyword evidence="9" id="KW-1185">Reference proteome</keyword>
<dbReference type="InterPro" id="IPR001919">
    <property type="entry name" value="CBD2"/>
</dbReference>
<dbReference type="InterPro" id="IPR018366">
    <property type="entry name" value="CBM2_CS"/>
</dbReference>
<evidence type="ECO:0000256" key="3">
    <source>
        <dbReference type="ARBA" id="ARBA00023157"/>
    </source>
</evidence>
<evidence type="ECO:0000256" key="6">
    <source>
        <dbReference type="SAM" id="SignalP"/>
    </source>
</evidence>
<dbReference type="CAZy" id="CBM2">
    <property type="family name" value="Carbohydrate-Binding Module Family 2"/>
</dbReference>
<organism evidence="8 9">
    <name type="scientific">Cellvibrio japonicus (strain Ueda107)</name>
    <name type="common">Pseudomonas fluorescens subsp. cellulosa</name>
    <dbReference type="NCBI Taxonomy" id="498211"/>
    <lineage>
        <taxon>Bacteria</taxon>
        <taxon>Pseudomonadati</taxon>
        <taxon>Pseudomonadota</taxon>
        <taxon>Gammaproteobacteria</taxon>
        <taxon>Cellvibrionales</taxon>
        <taxon>Cellvibrionaceae</taxon>
        <taxon>Cellvibrio</taxon>
    </lineage>
</organism>
<dbReference type="Proteomes" id="UP000001036">
    <property type="component" value="Chromosome"/>
</dbReference>
<dbReference type="STRING" id="498211.CJA_3107"/>
<feature type="signal peptide" evidence="6">
    <location>
        <begin position="1"/>
        <end position="28"/>
    </location>
</feature>
<keyword evidence="2" id="KW-0378">Hydrolase</keyword>
<dbReference type="PROSITE" id="PS51173">
    <property type="entry name" value="CBM2"/>
    <property type="match status" value="1"/>
</dbReference>
<dbReference type="HOGENOM" id="CLU_345374_0_0_6"/>
<dbReference type="Gene3D" id="2.60.40.290">
    <property type="match status" value="1"/>
</dbReference>
<dbReference type="SUPFAM" id="SSF49384">
    <property type="entry name" value="Carbohydrate-binding domain"/>
    <property type="match status" value="1"/>
</dbReference>
<dbReference type="InterPro" id="IPR045690">
    <property type="entry name" value="DUF6055"/>
</dbReference>
<evidence type="ECO:0000313" key="9">
    <source>
        <dbReference type="Proteomes" id="UP000001036"/>
    </source>
</evidence>
<evidence type="ECO:0000259" key="7">
    <source>
        <dbReference type="PROSITE" id="PS51173"/>
    </source>
</evidence>
<evidence type="ECO:0000256" key="1">
    <source>
        <dbReference type="ARBA" id="ARBA00022729"/>
    </source>
</evidence>
<gene>
    <name evidence="8" type="primary">cbp2C</name>
    <name evidence="8" type="ordered locus">CJA_3107</name>
</gene>
<dbReference type="Gene3D" id="2.60.120.260">
    <property type="entry name" value="Galactose-binding domain-like"/>
    <property type="match status" value="1"/>
</dbReference>
<dbReference type="AlphaFoldDB" id="B3PDE9"/>
<dbReference type="KEGG" id="cja:CJA_3107"/>
<keyword evidence="4" id="KW-0326">Glycosidase</keyword>
<evidence type="ECO:0000256" key="4">
    <source>
        <dbReference type="ARBA" id="ARBA00023295"/>
    </source>
</evidence>
<dbReference type="RefSeq" id="WP_012488685.1">
    <property type="nucleotide sequence ID" value="NC_010995.1"/>
</dbReference>
<feature type="region of interest" description="Disordered" evidence="5">
    <location>
        <begin position="299"/>
        <end position="324"/>
    </location>
</feature>
<evidence type="ECO:0000256" key="2">
    <source>
        <dbReference type="ARBA" id="ARBA00022801"/>
    </source>
</evidence>
<dbReference type="GO" id="GO:0005975">
    <property type="term" value="P:carbohydrate metabolic process"/>
    <property type="evidence" value="ECO:0007669"/>
    <property type="project" value="InterPro"/>
</dbReference>
<dbReference type="OrthoDB" id="231241at2"/>
<sequence length="769" mass="82824">MPSHCIKAYRLKSLIALGILAASGYANAACQYVITNAWGSGFTAAIRITNDTASAVNSWQVSWSYTRNSVTNAWNAQLSGNYSASNLNWNGNIQPGQTVEFGLQGSTNGGSLEAPAISGALCSSSAQSSQHTISSSLASSSIQSATSSSALAAGNNIAPLATASTSYVSPWETLSAVNDNNTPANSNDKTRGAYGNWNNPNSIQWVQYDWPQPYTLGSTQIYWFDDNGGVLTPTRAYIEYWNGSSWINAGNVPLAKNAFNTLALNNIVTNRLRVSMLNTQQSTGILEWRVSGTATGGSTSSISSSIPSSSSSTVSSSLSSSRSSQSSSVLSSSVISSSSSLISSSRSSVASSSASSSAPAVFPPITNQYEYEGINTGNAVYKDSNRFRLYYGADNRRGPKGNLGTHSEADVTRLLEHMEKVYDYFIGERGFKSPAQSVHASRPGLFKINLYSVTDIDAGGFMGYNGTAGLSFLVIRSNLLNAYNVSTHEFGHSITLAEYVWVDKARTGAWWETTAEWFADTFMGPITNSTNFDANSLHADSRLSIVHRNNLYQAWPFMTYLTSNPDNYPGLGRDAVRNLIRQHQGQETPLHSLARLTQPVSIQTLVGRYRARMAYADIGHPLAQQRLFSAQRDASFRARAYRNLEAVDSSTYRVLATRRPQYTGSNITPLQATGSGLISIQVTNLGNGLNDSNFTATVAIKAANNSVRYVDLANGSGNFQLSSGEEASLVVTNTPDNLYLYNAFDSTDTSPESIGLNYQVQILGARPRD</sequence>
<accession>B3PDE9</accession>
<dbReference type="GO" id="GO:0004553">
    <property type="term" value="F:hydrolase activity, hydrolyzing O-glycosyl compounds"/>
    <property type="evidence" value="ECO:0007669"/>
    <property type="project" value="InterPro"/>
</dbReference>
<feature type="domain" description="CBM2" evidence="7">
    <location>
        <begin position="23"/>
        <end position="125"/>
    </location>
</feature>
<name>B3PDE9_CELJU</name>
<evidence type="ECO:0000256" key="5">
    <source>
        <dbReference type="SAM" id="MobiDB-lite"/>
    </source>
</evidence>
<dbReference type="Pfam" id="PF19527">
    <property type="entry name" value="DUF6055"/>
    <property type="match status" value="1"/>
</dbReference>
<dbReference type="InterPro" id="IPR008965">
    <property type="entry name" value="CBM2/CBM3_carb-bd_dom_sf"/>
</dbReference>
<dbReference type="InterPro" id="IPR008979">
    <property type="entry name" value="Galactose-bd-like_sf"/>
</dbReference>
<dbReference type="PROSITE" id="PS00561">
    <property type="entry name" value="CBM2_A"/>
    <property type="match status" value="1"/>
</dbReference>
<dbReference type="SMART" id="SM00637">
    <property type="entry name" value="CBD_II"/>
    <property type="match status" value="1"/>
</dbReference>
<dbReference type="EMBL" id="CP000934">
    <property type="protein sequence ID" value="ACE82894.1"/>
    <property type="molecule type" value="Genomic_DNA"/>
</dbReference>
<dbReference type="eggNOG" id="COG3533">
    <property type="taxonomic scope" value="Bacteria"/>
</dbReference>
<keyword evidence="3" id="KW-1015">Disulfide bond</keyword>
<proteinExistence type="predicted"/>
<protein>
    <submittedName>
        <fullName evidence="8">Carbohydrate binding protein, putative, cbp2C</fullName>
    </submittedName>
</protein>
<feature type="chain" id="PRO_5002796426" evidence="6">
    <location>
        <begin position="29"/>
        <end position="769"/>
    </location>
</feature>
<dbReference type="GO" id="GO:0030247">
    <property type="term" value="F:polysaccharide binding"/>
    <property type="evidence" value="ECO:0007669"/>
    <property type="project" value="UniProtKB-UniRule"/>
</dbReference>